<keyword evidence="2" id="KW-0862">Zinc</keyword>
<keyword evidence="7" id="KW-1185">Reference proteome</keyword>
<dbReference type="Proteomes" id="UP001152321">
    <property type="component" value="Unassembled WGS sequence"/>
</dbReference>
<dbReference type="PANTHER" id="PTHR30111:SF1">
    <property type="entry name" value="33 KDA CHAPERONIN"/>
    <property type="match status" value="1"/>
</dbReference>
<dbReference type="Pfam" id="PF01430">
    <property type="entry name" value="HSP33"/>
    <property type="match status" value="1"/>
</dbReference>
<dbReference type="Gene3D" id="3.90.1280.10">
    <property type="entry name" value="HSP33 redox switch-like"/>
    <property type="match status" value="1"/>
</dbReference>
<protein>
    <submittedName>
        <fullName evidence="6">Hsp33 family molecular chaperone HslO</fullName>
    </submittedName>
</protein>
<organism evidence="6 7">
    <name type="scientific">Bdellovibrio svalbardensis</name>
    <dbReference type="NCBI Taxonomy" id="2972972"/>
    <lineage>
        <taxon>Bacteria</taxon>
        <taxon>Pseudomonadati</taxon>
        <taxon>Bdellovibrionota</taxon>
        <taxon>Bdellovibrionia</taxon>
        <taxon>Bdellovibrionales</taxon>
        <taxon>Pseudobdellovibrionaceae</taxon>
        <taxon>Bdellovibrio</taxon>
    </lineage>
</organism>
<evidence type="ECO:0000256" key="3">
    <source>
        <dbReference type="ARBA" id="ARBA00023157"/>
    </source>
</evidence>
<gene>
    <name evidence="6" type="ORF">NWE73_15540</name>
</gene>
<evidence type="ECO:0000313" key="7">
    <source>
        <dbReference type="Proteomes" id="UP001152321"/>
    </source>
</evidence>
<proteinExistence type="predicted"/>
<dbReference type="EMBL" id="JANRMI010000004">
    <property type="protein sequence ID" value="MDG0817794.1"/>
    <property type="molecule type" value="Genomic_DNA"/>
</dbReference>
<comment type="caution">
    <text evidence="6">The sequence shown here is derived from an EMBL/GenBank/DDBJ whole genome shotgun (WGS) entry which is preliminary data.</text>
</comment>
<reference evidence="6" key="1">
    <citation type="submission" date="2022-08" db="EMBL/GenBank/DDBJ databases">
        <title>Novel Bdellovibrio Species Isolated from Svalbard: Designation Bdellovibrio svalbardensis.</title>
        <authorList>
            <person name="Mitchell R.J."/>
            <person name="Choi S.Y."/>
        </authorList>
    </citation>
    <scope>NUCLEOTIDE SEQUENCE</scope>
    <source>
        <strain evidence="6">PAP01</strain>
    </source>
</reference>
<evidence type="ECO:0000256" key="1">
    <source>
        <dbReference type="ARBA" id="ARBA00022490"/>
    </source>
</evidence>
<dbReference type="PIRSF" id="PIRSF005261">
    <property type="entry name" value="Heat_shock_Hsp33"/>
    <property type="match status" value="1"/>
</dbReference>
<dbReference type="InterPro" id="IPR016154">
    <property type="entry name" value="Heat_shock_Hsp33_C"/>
</dbReference>
<dbReference type="CDD" id="cd00498">
    <property type="entry name" value="Hsp33"/>
    <property type="match status" value="1"/>
</dbReference>
<evidence type="ECO:0000256" key="5">
    <source>
        <dbReference type="ARBA" id="ARBA00023284"/>
    </source>
</evidence>
<dbReference type="SUPFAM" id="SSF118352">
    <property type="entry name" value="HSP33 redox switch-like"/>
    <property type="match status" value="1"/>
</dbReference>
<evidence type="ECO:0000313" key="6">
    <source>
        <dbReference type="EMBL" id="MDG0817794.1"/>
    </source>
</evidence>
<dbReference type="InterPro" id="IPR000397">
    <property type="entry name" value="Heat_shock_Hsp33"/>
</dbReference>
<keyword evidence="5" id="KW-0676">Redox-active center</keyword>
<keyword evidence="4" id="KW-0143">Chaperone</keyword>
<name>A0ABT6DMF8_9BACT</name>
<dbReference type="InterPro" id="IPR016153">
    <property type="entry name" value="Heat_shock_Hsp33_N"/>
</dbReference>
<dbReference type="RefSeq" id="WP_277579265.1">
    <property type="nucleotide sequence ID" value="NZ_JANRMI010000004.1"/>
</dbReference>
<evidence type="ECO:0000256" key="2">
    <source>
        <dbReference type="ARBA" id="ARBA00022833"/>
    </source>
</evidence>
<dbReference type="SUPFAM" id="SSF64397">
    <property type="entry name" value="Hsp33 domain"/>
    <property type="match status" value="1"/>
</dbReference>
<evidence type="ECO:0000256" key="4">
    <source>
        <dbReference type="ARBA" id="ARBA00023186"/>
    </source>
</evidence>
<sequence>MTNHDINRVHRFVSKDLTLRIASVDATEVVRHMQDLQNMAPLPTVAVGRSMVGALLMAANLKDGQQVGLLFKGSGHLQSVYAEASYNGHVRGYTPNPQWHPENYDKGLSLREAMGIGLLTVARHQPFQKQPFHGTVEMISGEIGEDIAHYLHQSHQIRSVVSLGVYLDQNGKVEKAGGILIEVMPGVEEAIVELIQKNYEDKRPNITKMLAAGATPEDLIKPFMEGIPFEELEHAQGLEYFCPCTKDRVVRALEVMGEAELQDMIEKDEPVHVTCQVCGRPYDLSIAEVKEIKDHLHKESMH</sequence>
<dbReference type="Gene3D" id="3.55.30.10">
    <property type="entry name" value="Hsp33 domain"/>
    <property type="match status" value="1"/>
</dbReference>
<accession>A0ABT6DMF8</accession>
<dbReference type="PANTHER" id="PTHR30111">
    <property type="entry name" value="33 KDA CHAPERONIN"/>
    <property type="match status" value="1"/>
</dbReference>
<keyword evidence="3" id="KW-1015">Disulfide bond</keyword>
<keyword evidence="1" id="KW-0963">Cytoplasm</keyword>